<keyword evidence="4" id="KW-0418">Kinase</keyword>
<dbReference type="AlphaFoldDB" id="A0A329MR77"/>
<evidence type="ECO:0000256" key="1">
    <source>
        <dbReference type="ARBA" id="ARBA00002486"/>
    </source>
</evidence>
<evidence type="ECO:0000256" key="2">
    <source>
        <dbReference type="ARBA" id="ARBA00006479"/>
    </source>
</evidence>
<reference evidence="4 5" key="1">
    <citation type="journal article" date="2009" name="Int. J. Syst. Evol. Microbiol.">
        <title>Paenibacillus contaminans sp. nov., isolated from a contaminated laboratory plate.</title>
        <authorList>
            <person name="Chou J.H."/>
            <person name="Lee J.H."/>
            <person name="Lin M.C."/>
            <person name="Chang P.S."/>
            <person name="Arun A.B."/>
            <person name="Young C.C."/>
            <person name="Chen W.M."/>
        </authorList>
    </citation>
    <scope>NUCLEOTIDE SEQUENCE [LARGE SCALE GENOMIC DNA]</scope>
    <source>
        <strain evidence="4 5">CKOBP-6</strain>
    </source>
</reference>
<keyword evidence="3" id="KW-0119">Carbohydrate metabolism</keyword>
<organism evidence="4 5">
    <name type="scientific">Paenibacillus contaminans</name>
    <dbReference type="NCBI Taxonomy" id="450362"/>
    <lineage>
        <taxon>Bacteria</taxon>
        <taxon>Bacillati</taxon>
        <taxon>Bacillota</taxon>
        <taxon>Bacilli</taxon>
        <taxon>Bacillales</taxon>
        <taxon>Paenibacillaceae</taxon>
        <taxon>Paenibacillus</taxon>
    </lineage>
</organism>
<dbReference type="SUPFAM" id="SSF46785">
    <property type="entry name" value="Winged helix' DNA-binding domain"/>
    <property type="match status" value="1"/>
</dbReference>
<comment type="similarity">
    <text evidence="2">Belongs to the ROK (NagC/XylR) family.</text>
</comment>
<dbReference type="SUPFAM" id="SSF53067">
    <property type="entry name" value="Actin-like ATPase domain"/>
    <property type="match status" value="1"/>
</dbReference>
<dbReference type="InterPro" id="IPR043129">
    <property type="entry name" value="ATPase_NBD"/>
</dbReference>
<sequence length="400" mass="43878">MTLSDRITSRKAKQIYALIRRQGTVSKLDLLNQSELTVSTLTRILEELASQKLIVEVGFGESTGGRRPILYETNAAYRYVFGLDISRFYSRIVLCDMHLNKLDSRSWSMTAKMTPQVAVELFVRAVADLMGRHGITREAVLGIGIGAVGPVDRHHGVIMEPLYFPAPGWSNVDICRIMEEQLGIPATLDNGANAAILGEYWADDGHSYDHLLYVHAGIGLRSAMMTGGQLVYGAFDMEGSVGQMIIETDGVKHREKGGNYGCLESYASIYALEQAAQSRLKQRRDSRMLELAGTLEQVGFPHLLQALQEGDPLAVELFTQTATYFGIGLSNLLNVLHPQKVVLGGPLVSSHELFFRVATEVALKNAYHYPSYQVVFSKGKLGEDALAAGAAALVINKLTE</sequence>
<dbReference type="PANTHER" id="PTHR18964">
    <property type="entry name" value="ROK (REPRESSOR, ORF, KINASE) FAMILY"/>
    <property type="match status" value="1"/>
</dbReference>
<keyword evidence="4" id="KW-0808">Transferase</keyword>
<evidence type="ECO:0000313" key="5">
    <source>
        <dbReference type="Proteomes" id="UP000250369"/>
    </source>
</evidence>
<dbReference type="Pfam" id="PF00480">
    <property type="entry name" value="ROK"/>
    <property type="match status" value="1"/>
</dbReference>
<keyword evidence="5" id="KW-1185">Reference proteome</keyword>
<evidence type="ECO:0000256" key="3">
    <source>
        <dbReference type="ARBA" id="ARBA00022629"/>
    </source>
</evidence>
<evidence type="ECO:0000313" key="4">
    <source>
        <dbReference type="EMBL" id="RAV22284.1"/>
    </source>
</evidence>
<gene>
    <name evidence="4" type="ORF">DQG23_04860</name>
</gene>
<dbReference type="InterPro" id="IPR036390">
    <property type="entry name" value="WH_DNA-bd_sf"/>
</dbReference>
<dbReference type="Proteomes" id="UP000250369">
    <property type="component" value="Unassembled WGS sequence"/>
</dbReference>
<dbReference type="EMBL" id="QMFB01000002">
    <property type="protein sequence ID" value="RAV22284.1"/>
    <property type="molecule type" value="Genomic_DNA"/>
</dbReference>
<dbReference type="RefSeq" id="WP_113029690.1">
    <property type="nucleotide sequence ID" value="NZ_QMFB01000002.1"/>
</dbReference>
<protein>
    <submittedName>
        <fullName evidence="4">Sugar kinase</fullName>
    </submittedName>
</protein>
<comment type="caution">
    <text evidence="4">The sequence shown here is derived from an EMBL/GenBank/DDBJ whole genome shotgun (WGS) entry which is preliminary data.</text>
</comment>
<comment type="function">
    <text evidence="1">Transcriptional repressor of xylose-utilizing enzymes.</text>
</comment>
<dbReference type="OrthoDB" id="9796533at2"/>
<dbReference type="PANTHER" id="PTHR18964:SF149">
    <property type="entry name" value="BIFUNCTIONAL UDP-N-ACETYLGLUCOSAMINE 2-EPIMERASE_N-ACETYLMANNOSAMINE KINASE"/>
    <property type="match status" value="1"/>
</dbReference>
<name>A0A329MR77_9BACL</name>
<keyword evidence="3" id="KW-0859">Xylose metabolism</keyword>
<dbReference type="InterPro" id="IPR036388">
    <property type="entry name" value="WH-like_DNA-bd_sf"/>
</dbReference>
<dbReference type="Gene3D" id="1.10.10.10">
    <property type="entry name" value="Winged helix-like DNA-binding domain superfamily/Winged helix DNA-binding domain"/>
    <property type="match status" value="1"/>
</dbReference>
<accession>A0A329MR77</accession>
<dbReference type="GO" id="GO:0016301">
    <property type="term" value="F:kinase activity"/>
    <property type="evidence" value="ECO:0007669"/>
    <property type="project" value="UniProtKB-KW"/>
</dbReference>
<proteinExistence type="inferred from homology"/>
<dbReference type="Gene3D" id="3.30.420.40">
    <property type="match status" value="2"/>
</dbReference>
<dbReference type="GO" id="GO:0042732">
    <property type="term" value="P:D-xylose metabolic process"/>
    <property type="evidence" value="ECO:0007669"/>
    <property type="project" value="UniProtKB-KW"/>
</dbReference>
<dbReference type="InterPro" id="IPR000600">
    <property type="entry name" value="ROK"/>
</dbReference>